<proteinExistence type="predicted"/>
<evidence type="ECO:0000256" key="2">
    <source>
        <dbReference type="SAM" id="Phobius"/>
    </source>
</evidence>
<keyword evidence="4" id="KW-1185">Reference proteome</keyword>
<dbReference type="RefSeq" id="WP_269884989.1">
    <property type="nucleotide sequence ID" value="NZ_JAQAGZ010000024.1"/>
</dbReference>
<reference evidence="3 4" key="1">
    <citation type="submission" date="2022-12" db="EMBL/GenBank/DDBJ databases">
        <title>Draft genome sequence of Paenibacillus sp. dW9.</title>
        <authorList>
            <person name="Choi E.-W."/>
            <person name="Kim D.-U."/>
        </authorList>
    </citation>
    <scope>NUCLEOTIDE SEQUENCE [LARGE SCALE GENOMIC DNA]</scope>
    <source>
        <strain evidence="4">dW9</strain>
    </source>
</reference>
<feature type="transmembrane region" description="Helical" evidence="2">
    <location>
        <begin position="30"/>
        <end position="48"/>
    </location>
</feature>
<comment type="caution">
    <text evidence="3">The sequence shown here is derived from an EMBL/GenBank/DDBJ whole genome shotgun (WGS) entry which is preliminary data.</text>
</comment>
<evidence type="ECO:0000256" key="1">
    <source>
        <dbReference type="SAM" id="MobiDB-lite"/>
    </source>
</evidence>
<dbReference type="Proteomes" id="UP001527882">
    <property type="component" value="Unassembled WGS sequence"/>
</dbReference>
<evidence type="ECO:0000313" key="4">
    <source>
        <dbReference type="Proteomes" id="UP001527882"/>
    </source>
</evidence>
<dbReference type="EMBL" id="JAQAGZ010000024">
    <property type="protein sequence ID" value="MCZ8516452.1"/>
    <property type="molecule type" value="Genomic_DNA"/>
</dbReference>
<organism evidence="3 4">
    <name type="scientific">Paenibacillus gyeongsangnamensis</name>
    <dbReference type="NCBI Taxonomy" id="3388067"/>
    <lineage>
        <taxon>Bacteria</taxon>
        <taxon>Bacillati</taxon>
        <taxon>Bacillota</taxon>
        <taxon>Bacilli</taxon>
        <taxon>Bacillales</taxon>
        <taxon>Paenibacillaceae</taxon>
        <taxon>Paenibacillus</taxon>
    </lineage>
</organism>
<name>A0ABT4QHW8_9BACL</name>
<gene>
    <name evidence="3" type="ORF">O9H85_29515</name>
</gene>
<keyword evidence="2" id="KW-0472">Membrane</keyword>
<evidence type="ECO:0000313" key="3">
    <source>
        <dbReference type="EMBL" id="MCZ8516452.1"/>
    </source>
</evidence>
<sequence length="146" mass="16536">MNQLPIEPAAEQPFTRTGKVKKEQEHPRTYLYLFLAWALLIGLGVWGAKAYTDHLRHQIASEIAKQTEDQLAAVQEDYKKQVTQLKDSVTADMSKMQAKIDSVNELLAFTKDSANSKTDNSNQLYTQLADVKKKLDDLKKNLDALQ</sequence>
<keyword evidence="2" id="KW-0812">Transmembrane</keyword>
<feature type="region of interest" description="Disordered" evidence="1">
    <location>
        <begin position="1"/>
        <end position="21"/>
    </location>
</feature>
<protein>
    <recommendedName>
        <fullName evidence="5">Kinesin</fullName>
    </recommendedName>
</protein>
<accession>A0ABT4QHW8</accession>
<evidence type="ECO:0008006" key="5">
    <source>
        <dbReference type="Google" id="ProtNLM"/>
    </source>
</evidence>
<keyword evidence="2" id="KW-1133">Transmembrane helix</keyword>